<dbReference type="AlphaFoldDB" id="A0A0F9B377"/>
<accession>A0A0F9B377</accession>
<evidence type="ECO:0000313" key="1">
    <source>
        <dbReference type="EMBL" id="KKL16120.1"/>
    </source>
</evidence>
<reference evidence="1" key="1">
    <citation type="journal article" date="2015" name="Nature">
        <title>Complex archaea that bridge the gap between prokaryotes and eukaryotes.</title>
        <authorList>
            <person name="Spang A."/>
            <person name="Saw J.H."/>
            <person name="Jorgensen S.L."/>
            <person name="Zaremba-Niedzwiedzka K."/>
            <person name="Martijn J."/>
            <person name="Lind A.E."/>
            <person name="van Eijk R."/>
            <person name="Schleper C."/>
            <person name="Guy L."/>
            <person name="Ettema T.J."/>
        </authorList>
    </citation>
    <scope>NUCLEOTIDE SEQUENCE</scope>
</reference>
<gene>
    <name evidence="1" type="ORF">LCGC14_2498770</name>
</gene>
<comment type="caution">
    <text evidence="1">The sequence shown here is derived from an EMBL/GenBank/DDBJ whole genome shotgun (WGS) entry which is preliminary data.</text>
</comment>
<sequence>MSVYERVPSELPTSTTSTATANWDFGIGERLVSLSKDEIVQRLQGWMAASLPCVVCGLALEDVFPGDSVNQPSRGLAFMSHGHYGSTVYDPMSDEFLELNICDECLTKASSALRVLRHKRVAYSKPETTHESRFWDAARD</sequence>
<protein>
    <submittedName>
        <fullName evidence="1">Uncharacterized protein</fullName>
    </submittedName>
</protein>
<name>A0A0F9B377_9ZZZZ</name>
<proteinExistence type="predicted"/>
<organism evidence="1">
    <name type="scientific">marine sediment metagenome</name>
    <dbReference type="NCBI Taxonomy" id="412755"/>
    <lineage>
        <taxon>unclassified sequences</taxon>
        <taxon>metagenomes</taxon>
        <taxon>ecological metagenomes</taxon>
    </lineage>
</organism>
<dbReference type="EMBL" id="LAZR01039793">
    <property type="protein sequence ID" value="KKL16120.1"/>
    <property type="molecule type" value="Genomic_DNA"/>
</dbReference>